<dbReference type="SUPFAM" id="SSF46785">
    <property type="entry name" value="Winged helix' DNA-binding domain"/>
    <property type="match status" value="1"/>
</dbReference>
<dbReference type="SUPFAM" id="SSF55781">
    <property type="entry name" value="GAF domain-like"/>
    <property type="match status" value="1"/>
</dbReference>
<accession>A0A3R7IIF1</accession>
<dbReference type="InterPro" id="IPR036388">
    <property type="entry name" value="WH-like_DNA-bd_sf"/>
</dbReference>
<protein>
    <submittedName>
        <fullName evidence="6">IclR family transcriptional regulator</fullName>
    </submittedName>
</protein>
<feature type="domain" description="HTH iclR-type" evidence="4">
    <location>
        <begin position="14"/>
        <end position="76"/>
    </location>
</feature>
<evidence type="ECO:0000313" key="6">
    <source>
        <dbReference type="EMBL" id="RKJ99160.1"/>
    </source>
</evidence>
<dbReference type="GO" id="GO:0045892">
    <property type="term" value="P:negative regulation of DNA-templated transcription"/>
    <property type="evidence" value="ECO:0007669"/>
    <property type="project" value="TreeGrafter"/>
</dbReference>
<dbReference type="Gene3D" id="3.30.450.40">
    <property type="match status" value="1"/>
</dbReference>
<dbReference type="SMART" id="SM00346">
    <property type="entry name" value="HTH_ICLR"/>
    <property type="match status" value="1"/>
</dbReference>
<dbReference type="RefSeq" id="WP_094435791.1">
    <property type="nucleotide sequence ID" value="NZ_NKDB02000001.1"/>
</dbReference>
<keyword evidence="1" id="KW-0805">Transcription regulation</keyword>
<dbReference type="GO" id="GO:0003700">
    <property type="term" value="F:DNA-binding transcription factor activity"/>
    <property type="evidence" value="ECO:0007669"/>
    <property type="project" value="TreeGrafter"/>
</dbReference>
<dbReference type="PANTHER" id="PTHR30136">
    <property type="entry name" value="HELIX-TURN-HELIX TRANSCRIPTIONAL REGULATOR, ICLR FAMILY"/>
    <property type="match status" value="1"/>
</dbReference>
<evidence type="ECO:0000259" key="5">
    <source>
        <dbReference type="PROSITE" id="PS51078"/>
    </source>
</evidence>
<comment type="caution">
    <text evidence="6">The sequence shown here is derived from an EMBL/GenBank/DDBJ whole genome shotgun (WGS) entry which is preliminary data.</text>
</comment>
<dbReference type="PANTHER" id="PTHR30136:SF35">
    <property type="entry name" value="HTH-TYPE TRANSCRIPTIONAL REGULATOR RV1719"/>
    <property type="match status" value="1"/>
</dbReference>
<dbReference type="Proteomes" id="UP000216225">
    <property type="component" value="Unassembled WGS sequence"/>
</dbReference>
<keyword evidence="2" id="KW-0238">DNA-binding</keyword>
<dbReference type="Pfam" id="PF09339">
    <property type="entry name" value="HTH_IclR"/>
    <property type="match status" value="1"/>
</dbReference>
<keyword evidence="3" id="KW-0804">Transcription</keyword>
<feature type="domain" description="IclR-ED" evidence="5">
    <location>
        <begin position="77"/>
        <end position="260"/>
    </location>
</feature>
<dbReference type="GO" id="GO:0003677">
    <property type="term" value="F:DNA binding"/>
    <property type="evidence" value="ECO:0007669"/>
    <property type="project" value="UniProtKB-KW"/>
</dbReference>
<dbReference type="InterPro" id="IPR050707">
    <property type="entry name" value="HTH_MetabolicPath_Reg"/>
</dbReference>
<dbReference type="AlphaFoldDB" id="A0A3R7IIF1"/>
<evidence type="ECO:0000256" key="3">
    <source>
        <dbReference type="ARBA" id="ARBA00023163"/>
    </source>
</evidence>
<dbReference type="InterPro" id="IPR014757">
    <property type="entry name" value="Tscrpt_reg_IclR_C"/>
</dbReference>
<dbReference type="EMBL" id="NKDB02000001">
    <property type="protein sequence ID" value="RKJ99160.1"/>
    <property type="molecule type" value="Genomic_DNA"/>
</dbReference>
<dbReference type="PROSITE" id="PS51077">
    <property type="entry name" value="HTH_ICLR"/>
    <property type="match status" value="1"/>
</dbReference>
<gene>
    <name evidence="6" type="ORF">CE154_005320</name>
</gene>
<evidence type="ECO:0000259" key="4">
    <source>
        <dbReference type="PROSITE" id="PS51077"/>
    </source>
</evidence>
<dbReference type="Pfam" id="PF01614">
    <property type="entry name" value="IclR_C"/>
    <property type="match status" value="1"/>
</dbReference>
<dbReference type="InterPro" id="IPR005471">
    <property type="entry name" value="Tscrpt_reg_IclR_N"/>
</dbReference>
<sequence length="260" mass="28445">MDRDEKKQQSPGVVKSAGRVMAILELFDETQAPMQLTEIARRLNYPAASALALLKSLQAMDYVAFDPVQKSYSPTIRVAMLGGWIQGQVFLNGAVVGLMNALVEQTGETVMLGMQNDIYAQYVHTVQSARALRYFLKPGTLRPIWRSATGYALLSAQPDDQIRKLVRKINARLEEAEPPVDEKALLADLAQVRKRGYAYSDQLTDGIGAIAILLPYQANGRAMAIGIGGPITRVKPRLAELVALMRDQIGIHLAGSPSAR</sequence>
<reference evidence="6 7" key="1">
    <citation type="submission" date="2018-09" db="EMBL/GenBank/DDBJ databases">
        <title>Genome comparison of Alicycliphilus sp. BQ1, a polyurethanolytic bacterium, with its closest phylogenetic relatives Alicycliphilus denitrificans BC and K601, unable to attack polyurethane.</title>
        <authorList>
            <person name="Loza-Tavera H."/>
            <person name="Lozano L."/>
            <person name="Cevallos M."/>
            <person name="Maya-Lucas O."/>
            <person name="Garcia-Mena J."/>
            <person name="Hernandez J."/>
        </authorList>
    </citation>
    <scope>NUCLEOTIDE SEQUENCE [LARGE SCALE GENOMIC DNA]</scope>
    <source>
        <strain evidence="6 7">BQ1</strain>
    </source>
</reference>
<name>A0A3R7IIF1_9BURK</name>
<proteinExistence type="predicted"/>
<evidence type="ECO:0000313" key="7">
    <source>
        <dbReference type="Proteomes" id="UP000216225"/>
    </source>
</evidence>
<dbReference type="PROSITE" id="PS51078">
    <property type="entry name" value="ICLR_ED"/>
    <property type="match status" value="1"/>
</dbReference>
<dbReference type="Gene3D" id="1.10.10.10">
    <property type="entry name" value="Winged helix-like DNA-binding domain superfamily/Winged helix DNA-binding domain"/>
    <property type="match status" value="1"/>
</dbReference>
<evidence type="ECO:0000256" key="1">
    <source>
        <dbReference type="ARBA" id="ARBA00023015"/>
    </source>
</evidence>
<organism evidence="6 7">
    <name type="scientific">Alicycliphilus denitrificans</name>
    <dbReference type="NCBI Taxonomy" id="179636"/>
    <lineage>
        <taxon>Bacteria</taxon>
        <taxon>Pseudomonadati</taxon>
        <taxon>Pseudomonadota</taxon>
        <taxon>Betaproteobacteria</taxon>
        <taxon>Burkholderiales</taxon>
        <taxon>Comamonadaceae</taxon>
        <taxon>Alicycliphilus</taxon>
    </lineage>
</organism>
<dbReference type="InterPro" id="IPR036390">
    <property type="entry name" value="WH_DNA-bd_sf"/>
</dbReference>
<evidence type="ECO:0000256" key="2">
    <source>
        <dbReference type="ARBA" id="ARBA00023125"/>
    </source>
</evidence>
<dbReference type="InterPro" id="IPR029016">
    <property type="entry name" value="GAF-like_dom_sf"/>
</dbReference>